<reference evidence="1" key="1">
    <citation type="submission" date="2018-11" db="EMBL/GenBank/DDBJ databases">
        <title>The sequence and de novo assembly of Larimichthys crocea genome using PacBio and Hi-C technologies.</title>
        <authorList>
            <person name="Xu P."/>
            <person name="Chen B."/>
            <person name="Zhou Z."/>
            <person name="Ke Q."/>
            <person name="Wu Y."/>
            <person name="Bai H."/>
            <person name="Pu F."/>
        </authorList>
    </citation>
    <scope>NUCLEOTIDE SEQUENCE</scope>
    <source>
        <tissue evidence="1">Muscle</tissue>
    </source>
</reference>
<keyword evidence="2" id="KW-1185">Reference proteome</keyword>
<protein>
    <submittedName>
        <fullName evidence="1">Uncharacterized protein</fullName>
    </submittedName>
</protein>
<accession>A0ACD3RAG3</accession>
<organism evidence="1 2">
    <name type="scientific">Larimichthys crocea</name>
    <name type="common">Large yellow croaker</name>
    <name type="synonym">Pseudosciaena crocea</name>
    <dbReference type="NCBI Taxonomy" id="215358"/>
    <lineage>
        <taxon>Eukaryota</taxon>
        <taxon>Metazoa</taxon>
        <taxon>Chordata</taxon>
        <taxon>Craniata</taxon>
        <taxon>Vertebrata</taxon>
        <taxon>Euteleostomi</taxon>
        <taxon>Actinopterygii</taxon>
        <taxon>Neopterygii</taxon>
        <taxon>Teleostei</taxon>
        <taxon>Neoteleostei</taxon>
        <taxon>Acanthomorphata</taxon>
        <taxon>Eupercaria</taxon>
        <taxon>Sciaenidae</taxon>
        <taxon>Larimichthys</taxon>
    </lineage>
</organism>
<evidence type="ECO:0000313" key="1">
    <source>
        <dbReference type="EMBL" id="TMS16395.1"/>
    </source>
</evidence>
<proteinExistence type="predicted"/>
<dbReference type="EMBL" id="CM011681">
    <property type="protein sequence ID" value="TMS16395.1"/>
    <property type="molecule type" value="Genomic_DNA"/>
</dbReference>
<gene>
    <name evidence="1" type="ORF">E3U43_013688</name>
</gene>
<sequence>MEKLTGGVTSQTHFLSSNSHGCCYPTFLLLIIFAVTMAAKHNTASRGMDDITFLSRRRIAFSQSSTMYHRSAVWWDREQLPAAETLWALTLKTALPYLENQVPDLPQPCTARPIALKLDEQRWCDLSEKVASFPETSQRTSSSPNPLRRSSSQQDLSVQTKPEPDPPDRHLSAHSRQSQNGKTASIQALTKRPQPSLHRWEGAAGPSSVGVEEERKGKETGPDNRQILTSQGRASDRRDENNEEEEVQTSVRGDGEAAGGVGLQSCPMCLLVFPAGFTQMDCDGHLAQCLSEVNVDMTW</sequence>
<comment type="caution">
    <text evidence="1">The sequence shown here is derived from an EMBL/GenBank/DDBJ whole genome shotgun (WGS) entry which is preliminary data.</text>
</comment>
<name>A0ACD3RAG3_LARCR</name>
<dbReference type="Proteomes" id="UP000793456">
    <property type="component" value="Chromosome VIII"/>
</dbReference>
<evidence type="ECO:0000313" key="2">
    <source>
        <dbReference type="Proteomes" id="UP000793456"/>
    </source>
</evidence>